<feature type="compositionally biased region" description="Polar residues" evidence="8">
    <location>
        <begin position="18"/>
        <end position="33"/>
    </location>
</feature>
<evidence type="ECO:0000256" key="8">
    <source>
        <dbReference type="SAM" id="MobiDB-lite"/>
    </source>
</evidence>
<dbReference type="Gene3D" id="4.10.240.10">
    <property type="entry name" value="Zn(2)-C6 fungal-type DNA-binding domain"/>
    <property type="match status" value="1"/>
</dbReference>
<evidence type="ECO:0000256" key="3">
    <source>
        <dbReference type="ARBA" id="ARBA00022833"/>
    </source>
</evidence>
<evidence type="ECO:0000256" key="7">
    <source>
        <dbReference type="ARBA" id="ARBA00023242"/>
    </source>
</evidence>
<evidence type="ECO:0000313" key="11">
    <source>
        <dbReference type="EMBL" id="EXA30062.1"/>
    </source>
</evidence>
<dbReference type="Pfam" id="PF04082">
    <property type="entry name" value="Fungal_trans"/>
    <property type="match status" value="1"/>
</dbReference>
<feature type="domain" description="Zn(2)-C6 fungal-type" evidence="9">
    <location>
        <begin position="37"/>
        <end position="83"/>
    </location>
</feature>
<feature type="compositionally biased region" description="Basic and acidic residues" evidence="8">
    <location>
        <begin position="146"/>
        <end position="187"/>
    </location>
</feature>
<evidence type="ECO:0000259" key="9">
    <source>
        <dbReference type="SMART" id="SM00066"/>
    </source>
</evidence>
<evidence type="ECO:0000256" key="1">
    <source>
        <dbReference type="ARBA" id="ARBA00004123"/>
    </source>
</evidence>
<proteinExistence type="predicted"/>
<keyword evidence="2" id="KW-0479">Metal-binding</keyword>
<evidence type="ECO:0000256" key="5">
    <source>
        <dbReference type="ARBA" id="ARBA00023125"/>
    </source>
</evidence>
<keyword evidence="5" id="KW-0238">DNA-binding</keyword>
<feature type="domain" description="Xylanolytic transcriptional activator regulatory" evidence="10">
    <location>
        <begin position="371"/>
        <end position="442"/>
    </location>
</feature>
<keyword evidence="7" id="KW-0539">Nucleus</keyword>
<dbReference type="Proteomes" id="UP000030751">
    <property type="component" value="Unassembled WGS sequence"/>
</dbReference>
<dbReference type="HOGENOM" id="CLU_004291_1_0_1"/>
<keyword evidence="3" id="KW-0862">Zinc</keyword>
<dbReference type="SMART" id="SM00066">
    <property type="entry name" value="GAL4"/>
    <property type="match status" value="1"/>
</dbReference>
<comment type="subcellular location">
    <subcellularLocation>
        <location evidence="1">Nucleus</location>
    </subcellularLocation>
</comment>
<feature type="region of interest" description="Disordered" evidence="8">
    <location>
        <begin position="710"/>
        <end position="760"/>
    </location>
</feature>
<reference evidence="11" key="2">
    <citation type="submission" date="2012-05" db="EMBL/GenBank/DDBJ databases">
        <title>Annotation of the Genome Sequence of Fusarium oxysporum HDV247.</title>
        <authorList>
            <consortium name="The Broad Institute Genomics Platform"/>
            <person name="Ma L.-J."/>
            <person name="Corby-Kistler H."/>
            <person name="Broz K."/>
            <person name="Gale L.R."/>
            <person name="Jonkers W."/>
            <person name="O'Donnell K."/>
            <person name="Ploetz R."/>
            <person name="Steinberg C."/>
            <person name="Schwartz D.C."/>
            <person name="VanEtten H."/>
            <person name="Zhou S."/>
            <person name="Young S.K."/>
            <person name="Zeng Q."/>
            <person name="Gargeya S."/>
            <person name="Fitzgerald M."/>
            <person name="Abouelleil A."/>
            <person name="Alvarado L."/>
            <person name="Chapman S.B."/>
            <person name="Gainer-Dewar J."/>
            <person name="Goldberg J."/>
            <person name="Griggs A."/>
            <person name="Gujja S."/>
            <person name="Hansen M."/>
            <person name="Howarth C."/>
            <person name="Imamovic A."/>
            <person name="Ireland A."/>
            <person name="Larimer J."/>
            <person name="McCowan C."/>
            <person name="Murphy C."/>
            <person name="Pearson M."/>
            <person name="Poon T.W."/>
            <person name="Priest M."/>
            <person name="Roberts A."/>
            <person name="Saif S."/>
            <person name="Shea T."/>
            <person name="Sykes S."/>
            <person name="Wortman J."/>
            <person name="Nusbaum C."/>
            <person name="Birren B."/>
        </authorList>
    </citation>
    <scope>NUCLEOTIDE SEQUENCE</scope>
    <source>
        <strain evidence="11">HDV247</strain>
    </source>
</reference>
<name>W9NJ73_FUSOX</name>
<dbReference type="GO" id="GO:0003677">
    <property type="term" value="F:DNA binding"/>
    <property type="evidence" value="ECO:0007669"/>
    <property type="project" value="UniProtKB-KW"/>
</dbReference>
<feature type="compositionally biased region" description="Polar residues" evidence="8">
    <location>
        <begin position="130"/>
        <end position="142"/>
    </location>
</feature>
<organism evidence="11">
    <name type="scientific">Fusarium oxysporum f. sp. pisi HDV247</name>
    <dbReference type="NCBI Taxonomy" id="1080344"/>
    <lineage>
        <taxon>Eukaryota</taxon>
        <taxon>Fungi</taxon>
        <taxon>Dikarya</taxon>
        <taxon>Ascomycota</taxon>
        <taxon>Pezizomycotina</taxon>
        <taxon>Sordariomycetes</taxon>
        <taxon>Hypocreomycetidae</taxon>
        <taxon>Hypocreales</taxon>
        <taxon>Nectriaceae</taxon>
        <taxon>Fusarium</taxon>
        <taxon>Fusarium oxysporum species complex</taxon>
    </lineage>
</organism>
<evidence type="ECO:0000256" key="4">
    <source>
        <dbReference type="ARBA" id="ARBA00023015"/>
    </source>
</evidence>
<dbReference type="EMBL" id="JH651071">
    <property type="protein sequence ID" value="EXA30062.1"/>
    <property type="molecule type" value="Genomic_DNA"/>
</dbReference>
<keyword evidence="4" id="KW-0805">Transcription regulation</keyword>
<dbReference type="GO" id="GO:0006351">
    <property type="term" value="P:DNA-templated transcription"/>
    <property type="evidence" value="ECO:0007669"/>
    <property type="project" value="InterPro"/>
</dbReference>
<dbReference type="PANTHER" id="PTHR31313:SF81">
    <property type="entry name" value="TY1 ENHANCER ACTIVATOR"/>
    <property type="match status" value="1"/>
</dbReference>
<keyword evidence="6" id="KW-0804">Transcription</keyword>
<feature type="compositionally biased region" description="Low complexity" evidence="8">
    <location>
        <begin position="728"/>
        <end position="742"/>
    </location>
</feature>
<dbReference type="InterPro" id="IPR036864">
    <property type="entry name" value="Zn2-C6_fun-type_DNA-bd_sf"/>
</dbReference>
<dbReference type="GO" id="GO:0000981">
    <property type="term" value="F:DNA-binding transcription factor activity, RNA polymerase II-specific"/>
    <property type="evidence" value="ECO:0007669"/>
    <property type="project" value="InterPro"/>
</dbReference>
<dbReference type="CDD" id="cd12148">
    <property type="entry name" value="fungal_TF_MHR"/>
    <property type="match status" value="1"/>
</dbReference>
<dbReference type="InterPro" id="IPR007219">
    <property type="entry name" value="XnlR_reg_dom"/>
</dbReference>
<accession>W9NJ73</accession>
<evidence type="ECO:0008006" key="12">
    <source>
        <dbReference type="Google" id="ProtNLM"/>
    </source>
</evidence>
<dbReference type="PANTHER" id="PTHR31313">
    <property type="entry name" value="TY1 ENHANCER ACTIVATOR"/>
    <property type="match status" value="1"/>
</dbReference>
<dbReference type="SUPFAM" id="SSF57701">
    <property type="entry name" value="Zn2/Cys6 DNA-binding domain"/>
    <property type="match status" value="1"/>
</dbReference>
<feature type="region of interest" description="Disordered" evidence="8">
    <location>
        <begin position="776"/>
        <end position="795"/>
    </location>
</feature>
<dbReference type="AlphaFoldDB" id="W9NJ73"/>
<dbReference type="GO" id="GO:0008270">
    <property type="term" value="F:zinc ion binding"/>
    <property type="evidence" value="ECO:0007669"/>
    <property type="project" value="InterPro"/>
</dbReference>
<feature type="region of interest" description="Disordered" evidence="8">
    <location>
        <begin position="565"/>
        <end position="611"/>
    </location>
</feature>
<reference evidence="11" key="1">
    <citation type="submission" date="2011-10" db="EMBL/GenBank/DDBJ databases">
        <title>The Genome Sequence of Fusarium oxysporum HDV247.</title>
        <authorList>
            <consortium name="The Broad Institute Genome Sequencing Platform"/>
            <person name="Ma L.-J."/>
            <person name="Gale L.R."/>
            <person name="Schwartz D.C."/>
            <person name="Zhou S."/>
            <person name="Corby-Kistler H."/>
            <person name="Young S.K."/>
            <person name="Zeng Q."/>
            <person name="Gargeya S."/>
            <person name="Fitzgerald M."/>
            <person name="Haas B."/>
            <person name="Abouelleil A."/>
            <person name="Alvarado L."/>
            <person name="Arachchi H.M."/>
            <person name="Berlin A."/>
            <person name="Brown A."/>
            <person name="Chapman S.B."/>
            <person name="Chen Z."/>
            <person name="Dunbar C."/>
            <person name="Freedman E."/>
            <person name="Gearin G."/>
            <person name="Goldberg J."/>
            <person name="Griggs A."/>
            <person name="Gujja S."/>
            <person name="Heiman D."/>
            <person name="Howarth C."/>
            <person name="Larson L."/>
            <person name="Lui A."/>
            <person name="MacDonald P.J.P."/>
            <person name="Montmayeur A."/>
            <person name="Murphy C."/>
            <person name="Neiman D."/>
            <person name="Pearson M."/>
            <person name="Priest M."/>
            <person name="Roberts A."/>
            <person name="Saif S."/>
            <person name="Shea T."/>
            <person name="Shenoy N."/>
            <person name="Sisk P."/>
            <person name="Stolte C."/>
            <person name="Sykes S."/>
            <person name="Wortman J."/>
            <person name="Nusbaum C."/>
            <person name="Birren B."/>
        </authorList>
    </citation>
    <scope>NUCLEOTIDE SEQUENCE [LARGE SCALE GENOMIC DNA]</scope>
    <source>
        <strain evidence="11">HDV247</strain>
    </source>
</reference>
<dbReference type="InterPro" id="IPR051615">
    <property type="entry name" value="Transcr_Regulatory_Elem"/>
</dbReference>
<dbReference type="CDD" id="cd00067">
    <property type="entry name" value="GAL4"/>
    <property type="match status" value="1"/>
</dbReference>
<feature type="region of interest" description="Disordered" evidence="8">
    <location>
        <begin position="130"/>
        <end position="189"/>
    </location>
</feature>
<dbReference type="SMART" id="SM00906">
    <property type="entry name" value="Fungal_trans"/>
    <property type="match status" value="1"/>
</dbReference>
<gene>
    <name evidence="11" type="ORF">FOVG_18507</name>
</gene>
<dbReference type="GO" id="GO:0005634">
    <property type="term" value="C:nucleus"/>
    <property type="evidence" value="ECO:0007669"/>
    <property type="project" value="UniProtKB-SubCell"/>
</dbReference>
<feature type="region of interest" description="Disordered" evidence="8">
    <location>
        <begin position="1"/>
        <end position="34"/>
    </location>
</feature>
<dbReference type="OrthoDB" id="2154091at2759"/>
<protein>
    <recommendedName>
        <fullName evidence="12">Zn(2)-C6 fungal-type domain-containing protein</fullName>
    </recommendedName>
</protein>
<sequence length="1257" mass="139660">MALSAGAKDATNLDASHKNVSPKSHTARQTSKQQIRHRASVACASCRDRRIRCVVLGNQTEWTACSKSGTECIIKNDDERRRPISKAYMSSLSDRISMLEGLLLEKGVAPPPATHPPKTRRGFQDSVASTAGNLDLSPQSDPRSMGNEDHSLPDSHVDDFAIHENKSGAGNQREKRQLHSRSNEDSPFRVLDSNQEDIVHRLLSTKGNLSFDKISGQLRFFGPTANSHVYTESTGLSDICEPLEQFCRAEKIIQSLTRETHDYLIDQFFQYYNSVIQIIDRVAFKADRISKSSKFYSHFLHIAVLGMGYRAADMDRDDMRKITVNPRESTLHREAKHMLDIELERPGGIPSVQALLLLGDLECGVGRDNTGWMYSGMANRLAFDIGLHLDCTSNISEQDTKIRNMVMQACVIYDRYWGLFLGRPLAIKSQDVDSLSSRFSQLVSLGLDAPKLDLTTEIYEQLIELMEIAGLIVGIRDLTSSNKAVEQNGMYATNEAEENSYLQVINLDKQLQNWYRRLPDRMTWKPSNVKTAPYSFFLLHQQYHVTMILLHRPWAKYGSISGDNASTGLHPSPDSDRMANPDSPGHHLGHATEGSSMSTDDRQRAVHGSRTSLARGICTQQAIRVARIFWQHRQRFDGRKIFITGIQHAGTASIALIAALAYQRSEQNCQTYIGYLEILSDAVSDMSPTYHPASRMDNILKAVLEQLRSNMSDDSRSRSGSTGHQPVSGGSSSARSGDSLDSNTSAPFVPVRREADAKFSQPLKKRWPSVYRQTSDFASSKPPFLGTPSQPTPSLADKAYGMPYGQQSQPPLDSILFPMSVHSQPDQLDLGLVGGNAVNVHHTGIASRHMVGGMNNSSISNQLSDNWGLPNLQPSFAQGHFHRANDWTSGTAGLSASSVLNQNAAMSTGMMSGMVGFGSTKEPGKFGNSEWSMHEPASKLPHIGANWTSGSVESMGSGNLRIAWQRFRPLVDALGQNRARKQAAPKSAGGMVEAIQSFKQLLGQDFNKRVEAMKTEFQLELTKLSDRMADEVARATAQVAQELSQVRDQLTQVYRELEQTRLQLDTLIKTETPRSSVQTIIGRNEEETQKIKSILETRKAPGARVLRDQLYPIKVDSRNRMAVFDQDFNVLPGAIETLNQENAVQIAKVAWLSRKFNPKSYGSMVVYLTKSTDAKRLLQEYYFLVAGESAYTSVFEQITGPEQCYKAKASVTRHSGAERLEYVEDAPPRATITVSARHRYPSVLSAVVRMCRSVEIA</sequence>
<dbReference type="InterPro" id="IPR001138">
    <property type="entry name" value="Zn2Cys6_DnaBD"/>
</dbReference>
<evidence type="ECO:0000259" key="10">
    <source>
        <dbReference type="SMART" id="SM00906"/>
    </source>
</evidence>
<evidence type="ECO:0000256" key="6">
    <source>
        <dbReference type="ARBA" id="ARBA00023163"/>
    </source>
</evidence>
<evidence type="ECO:0000256" key="2">
    <source>
        <dbReference type="ARBA" id="ARBA00022723"/>
    </source>
</evidence>